<dbReference type="InterPro" id="IPR022742">
    <property type="entry name" value="Hydrolase_4"/>
</dbReference>
<feature type="domain" description="Serine aminopeptidase S33" evidence="1">
    <location>
        <begin position="25"/>
        <end position="136"/>
    </location>
</feature>
<dbReference type="EMBL" id="PFAR01000050">
    <property type="protein sequence ID" value="PIR92812.1"/>
    <property type="molecule type" value="Genomic_DNA"/>
</dbReference>
<proteinExistence type="predicted"/>
<evidence type="ECO:0000313" key="3">
    <source>
        <dbReference type="Proteomes" id="UP000228626"/>
    </source>
</evidence>
<protein>
    <recommendedName>
        <fullName evidence="1">Serine aminopeptidase S33 domain-containing protein</fullName>
    </recommendedName>
</protein>
<dbReference type="Proteomes" id="UP000228626">
    <property type="component" value="Unassembled WGS sequence"/>
</dbReference>
<evidence type="ECO:0000259" key="1">
    <source>
        <dbReference type="Pfam" id="PF12146"/>
    </source>
</evidence>
<name>A0A2H0V175_9BACT</name>
<comment type="caution">
    <text evidence="2">The sequence shown here is derived from an EMBL/GenBank/DDBJ whole genome shotgun (WGS) entry which is preliminary data.</text>
</comment>
<accession>A0A2H0V175</accession>
<reference evidence="3" key="1">
    <citation type="submission" date="2017-09" db="EMBL/GenBank/DDBJ databases">
        <title>Depth-based differentiation of microbial function through sediment-hosted aquifers and enrichment of novel symbionts in the deep terrestrial subsurface.</title>
        <authorList>
            <person name="Probst A.J."/>
            <person name="Ladd B."/>
            <person name="Jarett J.K."/>
            <person name="Geller-Mcgrath D.E."/>
            <person name="Sieber C.M.K."/>
            <person name="Emerson J.B."/>
            <person name="Anantharaman K."/>
            <person name="Thomas B.C."/>
            <person name="Malmstrom R."/>
            <person name="Stieglmeier M."/>
            <person name="Klingl A."/>
            <person name="Woyke T."/>
            <person name="Ryan C.M."/>
            <person name="Banfield J.F."/>
        </authorList>
    </citation>
    <scope>NUCLEOTIDE SEQUENCE [LARGE SCALE GENOMIC DNA]</scope>
</reference>
<evidence type="ECO:0000313" key="2">
    <source>
        <dbReference type="EMBL" id="PIR92812.1"/>
    </source>
</evidence>
<organism evidence="2 3">
    <name type="scientific">Candidatus Falkowbacteria bacterium CG10_big_fil_rev_8_21_14_0_10_43_10</name>
    <dbReference type="NCBI Taxonomy" id="1974567"/>
    <lineage>
        <taxon>Bacteria</taxon>
        <taxon>Candidatus Falkowiibacteriota</taxon>
    </lineage>
</organism>
<gene>
    <name evidence="2" type="ORF">COT99_04270</name>
</gene>
<dbReference type="AlphaFoldDB" id="A0A2H0V175"/>
<sequence>MKERIYYKKYKRGYISCVFTESNNKNKTLVIMAHGFRSSNIGSSRKFVSLSRSLAEKGISSLRFDQIGSGNSSGDFYESSFNDWIQVIQIFIKEYLNKKYKVGLMGDSMGATAVIDSLEDKKIRDNIYGVALWGADPKIDIYEINGKYMEEGGQRVNKNYWIEASSHNFIKNFESYGGGYLIIYGEKDKNISASSRKKVIDTARRIRGKAIILKGEGHSNWSHHQIKKAIRNTTDFFYKLI</sequence>
<dbReference type="Pfam" id="PF12146">
    <property type="entry name" value="Hydrolase_4"/>
    <property type="match status" value="1"/>
</dbReference>
<dbReference type="SUPFAM" id="SSF53474">
    <property type="entry name" value="alpha/beta-Hydrolases"/>
    <property type="match status" value="1"/>
</dbReference>
<dbReference type="InterPro" id="IPR029058">
    <property type="entry name" value="AB_hydrolase_fold"/>
</dbReference>
<dbReference type="Gene3D" id="3.40.50.1820">
    <property type="entry name" value="alpha/beta hydrolase"/>
    <property type="match status" value="1"/>
</dbReference>